<feature type="compositionally biased region" description="Polar residues" evidence="1">
    <location>
        <begin position="221"/>
        <end position="230"/>
    </location>
</feature>
<evidence type="ECO:0000313" key="3">
    <source>
        <dbReference type="EMBL" id="CAK7268792.1"/>
    </source>
</evidence>
<keyword evidence="4" id="KW-1185">Reference proteome</keyword>
<comment type="caution">
    <text evidence="3">The sequence shown here is derived from an EMBL/GenBank/DDBJ whole genome shotgun (WGS) entry which is preliminary data.</text>
</comment>
<sequence>MAKNDIAVDITYTSTDLQPPLWVAGTFSNPPWMPVEMLHRTADNTSKETVFYKTIHVKPGTTVQYKFRVGSGDWWVLDESQPIAIDEMGNRNNLLKVEDKSVKGQSPPTPPPDSPIAQSATTTMVPNLQVPGGAPRSNASTPGFVRTTMEVADTAARIDAGTPQSSASKPENLPDSFIDHLDLAIGPELTHERPGDPDDGPDGGPVFEYEFAGTYDRPPSTAASEASPLSQAVLDDDSDFDPADPTLERFPSRREEILRKVRTLETGLDEDVTTFEGYPASPVVSTRRKSSLGQADAVIDPLPLTPVSPRQTASRQLDSRRDSLVRDHSPSSLQCIPEETNPDDRQGRPHSETNDTGYTPQESASAAIRATEDRNIKTADETDSLTERHPGAFPQSDDNDAALGPATAPQSRDDTRTAEHQELAETDNAKGIETGEYYTRLMAFTRFVFVDWLWGFFGNLFRRRRE</sequence>
<gene>
    <name evidence="3" type="ORF">SEPCBS119000_003243</name>
</gene>
<protein>
    <recommendedName>
        <fullName evidence="2">AMP-activated protein kinase glycogen-binding domain-containing protein</fullName>
    </recommendedName>
</protein>
<dbReference type="SUPFAM" id="SSF81296">
    <property type="entry name" value="E set domains"/>
    <property type="match status" value="1"/>
</dbReference>
<evidence type="ECO:0000313" key="4">
    <source>
        <dbReference type="Proteomes" id="UP001642502"/>
    </source>
</evidence>
<evidence type="ECO:0000259" key="2">
    <source>
        <dbReference type="Pfam" id="PF16561"/>
    </source>
</evidence>
<reference evidence="3 4" key="1">
    <citation type="submission" date="2024-01" db="EMBL/GenBank/DDBJ databases">
        <authorList>
            <person name="Allen C."/>
            <person name="Tagirdzhanova G."/>
        </authorList>
    </citation>
    <scope>NUCLEOTIDE SEQUENCE [LARGE SCALE GENOMIC DNA]</scope>
    <source>
        <strain evidence="3 4">CBS 119000</strain>
    </source>
</reference>
<organism evidence="3 4">
    <name type="scientific">Sporothrix epigloea</name>
    <dbReference type="NCBI Taxonomy" id="1892477"/>
    <lineage>
        <taxon>Eukaryota</taxon>
        <taxon>Fungi</taxon>
        <taxon>Dikarya</taxon>
        <taxon>Ascomycota</taxon>
        <taxon>Pezizomycotina</taxon>
        <taxon>Sordariomycetes</taxon>
        <taxon>Sordariomycetidae</taxon>
        <taxon>Ophiostomatales</taxon>
        <taxon>Ophiostomataceae</taxon>
        <taxon>Sporothrix</taxon>
    </lineage>
</organism>
<name>A0ABP0DKS8_9PEZI</name>
<feature type="region of interest" description="Disordered" evidence="1">
    <location>
        <begin position="100"/>
        <end position="119"/>
    </location>
</feature>
<feature type="region of interest" description="Disordered" evidence="1">
    <location>
        <begin position="188"/>
        <end position="248"/>
    </location>
</feature>
<feature type="compositionally biased region" description="Basic and acidic residues" evidence="1">
    <location>
        <begin position="370"/>
        <end position="390"/>
    </location>
</feature>
<dbReference type="Pfam" id="PF16561">
    <property type="entry name" value="AMPK1_CBM"/>
    <property type="match status" value="1"/>
</dbReference>
<feature type="region of interest" description="Disordered" evidence="1">
    <location>
        <begin position="156"/>
        <end position="175"/>
    </location>
</feature>
<accession>A0ABP0DKS8</accession>
<feature type="compositionally biased region" description="Basic and acidic residues" evidence="1">
    <location>
        <begin position="317"/>
        <end position="329"/>
    </location>
</feature>
<dbReference type="InterPro" id="IPR013783">
    <property type="entry name" value="Ig-like_fold"/>
</dbReference>
<evidence type="ECO:0000256" key="1">
    <source>
        <dbReference type="SAM" id="MobiDB-lite"/>
    </source>
</evidence>
<dbReference type="CDD" id="cd02859">
    <property type="entry name" value="E_set_AMPKbeta_like_N"/>
    <property type="match status" value="1"/>
</dbReference>
<feature type="compositionally biased region" description="Polar residues" evidence="1">
    <location>
        <begin position="354"/>
        <end position="364"/>
    </location>
</feature>
<dbReference type="Gene3D" id="2.60.40.10">
    <property type="entry name" value="Immunoglobulins"/>
    <property type="match status" value="1"/>
</dbReference>
<dbReference type="Proteomes" id="UP001642502">
    <property type="component" value="Unassembled WGS sequence"/>
</dbReference>
<feature type="domain" description="AMP-activated protein kinase glycogen-binding" evidence="2">
    <location>
        <begin position="23"/>
        <end position="101"/>
    </location>
</feature>
<dbReference type="InterPro" id="IPR014756">
    <property type="entry name" value="Ig_E-set"/>
</dbReference>
<proteinExistence type="predicted"/>
<feature type="compositionally biased region" description="Basic and acidic residues" evidence="1">
    <location>
        <begin position="411"/>
        <end position="421"/>
    </location>
</feature>
<feature type="compositionally biased region" description="Basic and acidic residues" evidence="1">
    <location>
        <begin position="342"/>
        <end position="353"/>
    </location>
</feature>
<dbReference type="InterPro" id="IPR032640">
    <property type="entry name" value="AMPK1_CBM"/>
</dbReference>
<feature type="region of interest" description="Disordered" evidence="1">
    <location>
        <begin position="300"/>
        <end position="421"/>
    </location>
</feature>
<dbReference type="EMBL" id="CAWUON010000040">
    <property type="protein sequence ID" value="CAK7268792.1"/>
    <property type="molecule type" value="Genomic_DNA"/>
</dbReference>